<keyword evidence="1" id="KW-0503">Monooxygenase</keyword>
<dbReference type="InterPro" id="IPR036922">
    <property type="entry name" value="Rieske_2Fe-2S_sf"/>
</dbReference>
<dbReference type="SUPFAM" id="SSF50022">
    <property type="entry name" value="ISP domain"/>
    <property type="match status" value="1"/>
</dbReference>
<reference evidence="1 2" key="1">
    <citation type="journal article" date="2018" name="PLoS Genet.">
        <title>Population sequencing reveals clonal diversity and ancestral inbreeding in the grapevine cultivar Chardonnay.</title>
        <authorList>
            <person name="Roach M.J."/>
            <person name="Johnson D.L."/>
            <person name="Bohlmann J."/>
            <person name="van Vuuren H.J."/>
            <person name="Jones S.J."/>
            <person name="Pretorius I.S."/>
            <person name="Schmidt S.A."/>
            <person name="Borneman A.R."/>
        </authorList>
    </citation>
    <scope>NUCLEOTIDE SEQUENCE [LARGE SCALE GENOMIC DNA]</scope>
    <source>
        <strain evidence="2">cv. Chardonnay</strain>
        <tissue evidence="1">Leaf</tissue>
    </source>
</reference>
<evidence type="ECO:0000313" key="2">
    <source>
        <dbReference type="Proteomes" id="UP000288805"/>
    </source>
</evidence>
<dbReference type="GO" id="GO:0051537">
    <property type="term" value="F:2 iron, 2 sulfur cluster binding"/>
    <property type="evidence" value="ECO:0007669"/>
    <property type="project" value="InterPro"/>
</dbReference>
<dbReference type="OrthoDB" id="426882at2759"/>
<gene>
    <name evidence="1" type="primary">VvCHDp001206_3</name>
    <name evidence="1" type="ORF">CK203_051806</name>
</gene>
<keyword evidence="1" id="KW-0560">Oxidoreductase</keyword>
<comment type="caution">
    <text evidence="1">The sequence shown here is derived from an EMBL/GenBank/DDBJ whole genome shotgun (WGS) entry which is preliminary data.</text>
</comment>
<name>A0A438GUS2_VITVI</name>
<dbReference type="PANTHER" id="PTHR43756">
    <property type="entry name" value="CHOLINE MONOOXYGENASE, CHLOROPLASTIC"/>
    <property type="match status" value="1"/>
</dbReference>
<dbReference type="PANTHER" id="PTHR43756:SF5">
    <property type="entry name" value="CHOLINE MONOOXYGENASE, CHLOROPLASTIC"/>
    <property type="match status" value="1"/>
</dbReference>
<organism evidence="1 2">
    <name type="scientific">Vitis vinifera</name>
    <name type="common">Grape</name>
    <dbReference type="NCBI Taxonomy" id="29760"/>
    <lineage>
        <taxon>Eukaryota</taxon>
        <taxon>Viridiplantae</taxon>
        <taxon>Streptophyta</taxon>
        <taxon>Embryophyta</taxon>
        <taxon>Tracheophyta</taxon>
        <taxon>Spermatophyta</taxon>
        <taxon>Magnoliopsida</taxon>
        <taxon>eudicotyledons</taxon>
        <taxon>Gunneridae</taxon>
        <taxon>Pentapetalae</taxon>
        <taxon>rosids</taxon>
        <taxon>Vitales</taxon>
        <taxon>Vitaceae</taxon>
        <taxon>Viteae</taxon>
        <taxon>Vitis</taxon>
    </lineage>
</organism>
<sequence>MKGVDTQSARKRAQNLSDKGSSINMAIIFNVPLSSSSSSRSKFNSRNSHILFQKRCPFPNRTIVNSSSAAGKAPTLLHKFNPRIPVEQALTPPSSWYTDPSFLALELDRVFYRGWQAVGKQSSMCVFFFLCACGAFGFREGKWTLFGKMQVWRPVFQRVTCKILSHHHAGGKRRIGEMETSGKTKF</sequence>
<dbReference type="Proteomes" id="UP000288805">
    <property type="component" value="Unassembled WGS sequence"/>
</dbReference>
<dbReference type="InterPro" id="IPR001663">
    <property type="entry name" value="Rng_hydr_dOase-A"/>
</dbReference>
<dbReference type="EMBL" id="QGNW01000338">
    <property type="protein sequence ID" value="RVW75956.1"/>
    <property type="molecule type" value="Genomic_DNA"/>
</dbReference>
<evidence type="ECO:0000313" key="1">
    <source>
        <dbReference type="EMBL" id="RVW75956.1"/>
    </source>
</evidence>
<proteinExistence type="predicted"/>
<dbReference type="GO" id="GO:0004497">
    <property type="term" value="F:monooxygenase activity"/>
    <property type="evidence" value="ECO:0007669"/>
    <property type="project" value="UniProtKB-KW"/>
</dbReference>
<accession>A0A438GUS2</accession>
<dbReference type="AlphaFoldDB" id="A0A438GUS2"/>
<protein>
    <submittedName>
        <fullName evidence="1">Choline monooxygenase, chloroplastic</fullName>
    </submittedName>
</protein>